<keyword evidence="3" id="KW-0812">Transmembrane</keyword>
<dbReference type="InterPro" id="IPR051158">
    <property type="entry name" value="Metallophosphoesterase_sf"/>
</dbReference>
<dbReference type="SUPFAM" id="SSF56300">
    <property type="entry name" value="Metallo-dependent phosphatases"/>
    <property type="match status" value="1"/>
</dbReference>
<dbReference type="Gene3D" id="3.60.21.10">
    <property type="match status" value="1"/>
</dbReference>
<feature type="transmembrane region" description="Helical" evidence="3">
    <location>
        <begin position="6"/>
        <end position="27"/>
    </location>
</feature>
<dbReference type="RefSeq" id="WP_213171695.1">
    <property type="nucleotide sequence ID" value="NZ_CP070496.1"/>
</dbReference>
<dbReference type="InterPro" id="IPR029052">
    <property type="entry name" value="Metallo-depent_PP-like"/>
</dbReference>
<evidence type="ECO:0000256" key="2">
    <source>
        <dbReference type="ARBA" id="ARBA00022801"/>
    </source>
</evidence>
<dbReference type="AlphaFoldDB" id="A0A895XQ64"/>
<dbReference type="KEGG" id="nav:JQS30_01780"/>
<keyword evidence="6" id="KW-1185">Reference proteome</keyword>
<dbReference type="Proteomes" id="UP000662939">
    <property type="component" value="Chromosome"/>
</dbReference>
<proteinExistence type="predicted"/>
<feature type="transmembrane region" description="Helical" evidence="3">
    <location>
        <begin position="39"/>
        <end position="59"/>
    </location>
</feature>
<dbReference type="GO" id="GO:0009245">
    <property type="term" value="P:lipid A biosynthetic process"/>
    <property type="evidence" value="ECO:0007669"/>
    <property type="project" value="TreeGrafter"/>
</dbReference>
<evidence type="ECO:0000313" key="5">
    <source>
        <dbReference type="EMBL" id="QSB05683.1"/>
    </source>
</evidence>
<accession>A0A895XQ64</accession>
<dbReference type="EMBL" id="CP070496">
    <property type="protein sequence ID" value="QSB05683.1"/>
    <property type="molecule type" value="Genomic_DNA"/>
</dbReference>
<keyword evidence="2" id="KW-0378">Hydrolase</keyword>
<dbReference type="CDD" id="cd07385">
    <property type="entry name" value="MPP_YkuE_C"/>
    <property type="match status" value="1"/>
</dbReference>
<evidence type="ECO:0000313" key="6">
    <source>
        <dbReference type="Proteomes" id="UP000662939"/>
    </source>
</evidence>
<dbReference type="GO" id="GO:0016020">
    <property type="term" value="C:membrane"/>
    <property type="evidence" value="ECO:0007669"/>
    <property type="project" value="GOC"/>
</dbReference>
<dbReference type="PANTHER" id="PTHR31302">
    <property type="entry name" value="TRANSMEMBRANE PROTEIN WITH METALLOPHOSPHOESTERASE DOMAIN-RELATED"/>
    <property type="match status" value="1"/>
</dbReference>
<dbReference type="GO" id="GO:0046872">
    <property type="term" value="F:metal ion binding"/>
    <property type="evidence" value="ECO:0007669"/>
    <property type="project" value="UniProtKB-KW"/>
</dbReference>
<feature type="transmembrane region" description="Helical" evidence="3">
    <location>
        <begin position="79"/>
        <end position="96"/>
    </location>
</feature>
<feature type="transmembrane region" description="Helical" evidence="3">
    <location>
        <begin position="136"/>
        <end position="153"/>
    </location>
</feature>
<keyword evidence="1" id="KW-0479">Metal-binding</keyword>
<reference evidence="5" key="1">
    <citation type="submission" date="2021-02" db="EMBL/GenBank/DDBJ databases">
        <title>Natronoglycomyces albus gen. nov., sp. nov, a haloalkaliphilic actinobacterium from a soda solonchak soil.</title>
        <authorList>
            <person name="Sorokin D.Y."/>
            <person name="Khijniak T.V."/>
            <person name="Zakharycheva A.P."/>
            <person name="Boueva O.V."/>
            <person name="Ariskina E.V."/>
            <person name="Hahnke R.L."/>
            <person name="Bunk B."/>
            <person name="Sproer C."/>
            <person name="Schumann P."/>
            <person name="Evtushenko L.I."/>
            <person name="Kublanov I.V."/>
        </authorList>
    </citation>
    <scope>NUCLEOTIDE SEQUENCE</scope>
    <source>
        <strain evidence="5">DSM 106290</strain>
    </source>
</reference>
<evidence type="ECO:0000256" key="1">
    <source>
        <dbReference type="ARBA" id="ARBA00022723"/>
    </source>
</evidence>
<keyword evidence="3" id="KW-1133">Transmembrane helix</keyword>
<dbReference type="PANTHER" id="PTHR31302:SF31">
    <property type="entry name" value="PHOSPHODIESTERASE YAEI"/>
    <property type="match status" value="1"/>
</dbReference>
<feature type="domain" description="Calcineurin-like phosphoesterase" evidence="4">
    <location>
        <begin position="179"/>
        <end position="344"/>
    </location>
</feature>
<protein>
    <submittedName>
        <fullName evidence="5">Metallophosphoesterase</fullName>
    </submittedName>
</protein>
<evidence type="ECO:0000256" key="3">
    <source>
        <dbReference type="SAM" id="Phobius"/>
    </source>
</evidence>
<gene>
    <name evidence="5" type="ORF">JQS30_01780</name>
</gene>
<evidence type="ECO:0000259" key="4">
    <source>
        <dbReference type="Pfam" id="PF00149"/>
    </source>
</evidence>
<name>A0A895XQ64_9ACTN</name>
<keyword evidence="3" id="KW-0472">Membrane</keyword>
<organism evidence="5 6">
    <name type="scientific">Natronoglycomyces albus</name>
    <dbReference type="NCBI Taxonomy" id="2811108"/>
    <lineage>
        <taxon>Bacteria</taxon>
        <taxon>Bacillati</taxon>
        <taxon>Actinomycetota</taxon>
        <taxon>Actinomycetes</taxon>
        <taxon>Glycomycetales</taxon>
        <taxon>Glycomycetaceae</taxon>
        <taxon>Natronoglycomyces</taxon>
    </lineage>
</organism>
<sequence>MEIYWFWFLVRLTLLTVGVSAAHYYVWRRLVRDTTRLGSIPRRAATTTMVVLLIVYLISRFTTPSLLPHWFQQLVAWPGQIWFTIFACLLAALLGAEPIRWWLRRRDTAQASLNPAPASCEEPAGISRRVLLSRSIAVAATVPALAATGYGLYEGFRTPRYKYLEVTLAKLDAATDGYRIAIISDMHLSALRGADFCQRVVDAVNATRADLIVLVGDMVDGDVEGLEHAAAPLGELQAREGVFFVTGNHEYYYSGVDHWVEHLSSLGLVPLQNVRTSLAGFDLAGVNDVDVWKNSPGDVGPDYDAALGGRDEQRAVVLLSHQPVEVDQAVRRGVDLQLSGHTHGGQIFPNNLISGFSNPTASGLWTKGDTTLYVTNGVGTSGPPVRLGVPSEITVMTLRSPNS</sequence>
<dbReference type="InterPro" id="IPR004843">
    <property type="entry name" value="Calcineurin-like_PHP"/>
</dbReference>
<dbReference type="Pfam" id="PF00149">
    <property type="entry name" value="Metallophos"/>
    <property type="match status" value="1"/>
</dbReference>
<dbReference type="GO" id="GO:0008758">
    <property type="term" value="F:UDP-2,3-diacylglucosamine hydrolase activity"/>
    <property type="evidence" value="ECO:0007669"/>
    <property type="project" value="TreeGrafter"/>
</dbReference>